<evidence type="ECO:0000313" key="3">
    <source>
        <dbReference type="Proteomes" id="UP001597362"/>
    </source>
</evidence>
<gene>
    <name evidence="2" type="ORF">ACFSJH_03295</name>
</gene>
<feature type="chain" id="PRO_5047423270" description="Copper amine oxidase-like N-terminal domain-containing protein" evidence="1">
    <location>
        <begin position="25"/>
        <end position="227"/>
    </location>
</feature>
<dbReference type="Proteomes" id="UP001597362">
    <property type="component" value="Unassembled WGS sequence"/>
</dbReference>
<comment type="caution">
    <text evidence="2">The sequence shown here is derived from an EMBL/GenBank/DDBJ whole genome shotgun (WGS) entry which is preliminary data.</text>
</comment>
<reference evidence="3" key="1">
    <citation type="journal article" date="2019" name="Int. J. Syst. Evol. Microbiol.">
        <title>The Global Catalogue of Microorganisms (GCM) 10K type strain sequencing project: providing services to taxonomists for standard genome sequencing and annotation.</title>
        <authorList>
            <consortium name="The Broad Institute Genomics Platform"/>
            <consortium name="The Broad Institute Genome Sequencing Center for Infectious Disease"/>
            <person name="Wu L."/>
            <person name="Ma J."/>
        </authorList>
    </citation>
    <scope>NUCLEOTIDE SEQUENCE [LARGE SCALE GENOMIC DNA]</scope>
    <source>
        <strain evidence="3">GH52</strain>
    </source>
</reference>
<accession>A0ABW4YGG7</accession>
<sequence>MNKKYWIGLIVAVFLLGNATGAWAGSAWKEVKALFNSSLKVELNGQEMDGVKALQYNGSLYLPAKSVSDYFGLTSKLVFDKKTNKLIIGGPMYLNVSDRVTKNFFHIVVNGNWKPSIMTESQKMYSNYYMGVDFYLESEKGLSLDKYVKQELKSTFKYLKVTQQMNTKVAGAEAKEITYETSDAVGKLLFIQKDSNFATIMFFVDKTRYQDDDLKEYDRIISSLGIQ</sequence>
<evidence type="ECO:0000313" key="2">
    <source>
        <dbReference type="EMBL" id="MFD2114773.1"/>
    </source>
</evidence>
<name>A0ABW4YGG7_9BACL</name>
<dbReference type="RefSeq" id="WP_377769787.1">
    <property type="nucleotide sequence ID" value="NZ_JBHUHO010000008.1"/>
</dbReference>
<evidence type="ECO:0008006" key="4">
    <source>
        <dbReference type="Google" id="ProtNLM"/>
    </source>
</evidence>
<keyword evidence="1" id="KW-0732">Signal</keyword>
<protein>
    <recommendedName>
        <fullName evidence="4">Copper amine oxidase-like N-terminal domain-containing protein</fullName>
    </recommendedName>
</protein>
<keyword evidence="3" id="KW-1185">Reference proteome</keyword>
<evidence type="ECO:0000256" key="1">
    <source>
        <dbReference type="SAM" id="SignalP"/>
    </source>
</evidence>
<feature type="signal peptide" evidence="1">
    <location>
        <begin position="1"/>
        <end position="24"/>
    </location>
</feature>
<organism evidence="2 3">
    <name type="scientific">Paenibacillus yanchengensis</name>
    <dbReference type="NCBI Taxonomy" id="2035833"/>
    <lineage>
        <taxon>Bacteria</taxon>
        <taxon>Bacillati</taxon>
        <taxon>Bacillota</taxon>
        <taxon>Bacilli</taxon>
        <taxon>Bacillales</taxon>
        <taxon>Paenibacillaceae</taxon>
        <taxon>Paenibacillus</taxon>
    </lineage>
</organism>
<dbReference type="EMBL" id="JBHUHO010000008">
    <property type="protein sequence ID" value="MFD2114773.1"/>
    <property type="molecule type" value="Genomic_DNA"/>
</dbReference>
<proteinExistence type="predicted"/>